<evidence type="ECO:0000256" key="9">
    <source>
        <dbReference type="ARBA" id="ARBA00022842"/>
    </source>
</evidence>
<dbReference type="InterPro" id="IPR001679">
    <property type="entry name" value="DNA_ligase"/>
</dbReference>
<dbReference type="FunFam" id="3.30.470.30:FF:000001">
    <property type="entry name" value="DNA ligase"/>
    <property type="match status" value="1"/>
</dbReference>
<keyword evidence="11" id="KW-0234">DNA repair</keyword>
<dbReference type="SMART" id="SM00292">
    <property type="entry name" value="BRCT"/>
    <property type="match status" value="1"/>
</dbReference>
<dbReference type="HAMAP" id="MF_01588">
    <property type="entry name" value="DNA_ligase_A"/>
    <property type="match status" value="1"/>
</dbReference>
<dbReference type="PIRSF" id="PIRSF001604">
    <property type="entry name" value="LigA"/>
    <property type="match status" value="1"/>
</dbReference>
<comment type="function">
    <text evidence="2">DNA ligase that catalyzes the formation of phosphodiester linkages between 5'-phosphoryl and 3'-hydroxyl groups in double-stranded DNA using NAD as a coenzyme and as the energy source for the reaction. It is essential for DNA replication and repair of damaged DNA.</text>
</comment>
<comment type="catalytic activity">
    <reaction evidence="12">
        <text>NAD(+) + (deoxyribonucleotide)n-3'-hydroxyl + 5'-phospho-(deoxyribonucleotide)m = (deoxyribonucleotide)n+m + AMP + beta-nicotinamide D-nucleotide.</text>
        <dbReference type="EC" id="6.5.1.2"/>
    </reaction>
</comment>
<organism evidence="14">
    <name type="scientific">marine metagenome</name>
    <dbReference type="NCBI Taxonomy" id="408172"/>
    <lineage>
        <taxon>unclassified sequences</taxon>
        <taxon>metagenomes</taxon>
        <taxon>ecological metagenomes</taxon>
    </lineage>
</organism>
<evidence type="ECO:0000256" key="10">
    <source>
        <dbReference type="ARBA" id="ARBA00023027"/>
    </source>
</evidence>
<dbReference type="Pfam" id="PF03120">
    <property type="entry name" value="OB_DNA_ligase"/>
    <property type="match status" value="1"/>
</dbReference>
<dbReference type="InterPro" id="IPR010994">
    <property type="entry name" value="RuvA_2-like"/>
</dbReference>
<name>A0A381QYN8_9ZZZZ</name>
<feature type="domain" description="BRCT" evidence="13">
    <location>
        <begin position="551"/>
        <end position="622"/>
    </location>
</feature>
<evidence type="ECO:0000256" key="8">
    <source>
        <dbReference type="ARBA" id="ARBA00022833"/>
    </source>
</evidence>
<dbReference type="GO" id="GO:0046872">
    <property type="term" value="F:metal ion binding"/>
    <property type="evidence" value="ECO:0007669"/>
    <property type="project" value="UniProtKB-KW"/>
</dbReference>
<dbReference type="InterPro" id="IPR033136">
    <property type="entry name" value="DNA_ligase_CS"/>
</dbReference>
<evidence type="ECO:0000256" key="7">
    <source>
        <dbReference type="ARBA" id="ARBA00022763"/>
    </source>
</evidence>
<dbReference type="InterPro" id="IPR001357">
    <property type="entry name" value="BRCT_dom"/>
</dbReference>
<dbReference type="EMBL" id="UINC01001561">
    <property type="protein sequence ID" value="SUZ83678.1"/>
    <property type="molecule type" value="Genomic_DNA"/>
</dbReference>
<dbReference type="NCBIfam" id="TIGR00575">
    <property type="entry name" value="dnlj"/>
    <property type="match status" value="1"/>
</dbReference>
<sequence>MKLNDLIKLEKQYPEFNDINSPTSRVGGAVIKNFNTVKHEFPMYSLDNSYSKDDLEDWNNRLYKNLQDNDLQYLCELKFDGVSINLTYENGNLIKGVTRGDGTRGDDVTENIKTIKTIPLKLKGNYPSKFQIRGEIIIEKDDFIKMNRKRLSEGLEPYMNPRNTASGSLKLQDSAEVAKRPLKCFLYQIVGSEQTFKTQNEYLLHALDWGFNISNTYKFCSSLKDIMEYISYWDKNKDNLNFEIDGIVIKVNNIDYQNELGFTSKYPRWSIAYKFKTEQISTKLLSVSYQVGRTGAITPVANLEPVLLGGTYVKRASLHNQDQINKFDLYINDIVIVEKGGEIIPKIVGVEIKKRDLKYEKIKFIENCPSCFKLLSKKESEAHHYCLNYNDCPPQITGRIQHFISRKAMDINGLGNETIDLLYSNGLISNYADLYDLKKEDLIPLERMADKSVENIFIGLEDSKKIGFERVLFALGIRYVGQTVAKKIANEFKSIDNLMSASFDELLLVDEIGDRISESIVDFFSNKENIDIIYRLKDIGLQLEIDKSSQAINDILSGYMFVISGVFNDHSRDELKRLIELNGGKLSSTISSKTNYLLGGSNIGPTKLLKVKNLEIPIISEN</sequence>
<keyword evidence="8" id="KW-0862">Zinc</keyword>
<dbReference type="GO" id="GO:0006281">
    <property type="term" value="P:DNA repair"/>
    <property type="evidence" value="ECO:0007669"/>
    <property type="project" value="UniProtKB-KW"/>
</dbReference>
<keyword evidence="9" id="KW-0460">Magnesium</keyword>
<evidence type="ECO:0000256" key="3">
    <source>
        <dbReference type="ARBA" id="ARBA00012722"/>
    </source>
</evidence>
<evidence type="ECO:0000256" key="12">
    <source>
        <dbReference type="ARBA" id="ARBA00034005"/>
    </source>
</evidence>
<reference evidence="14" key="1">
    <citation type="submission" date="2018-05" db="EMBL/GenBank/DDBJ databases">
        <authorList>
            <person name="Lanie J.A."/>
            <person name="Ng W.-L."/>
            <person name="Kazmierczak K.M."/>
            <person name="Andrzejewski T.M."/>
            <person name="Davidsen T.M."/>
            <person name="Wayne K.J."/>
            <person name="Tettelin H."/>
            <person name="Glass J.I."/>
            <person name="Rusch D."/>
            <person name="Podicherti R."/>
            <person name="Tsui H.-C.T."/>
            <person name="Winkler M.E."/>
        </authorList>
    </citation>
    <scope>NUCLEOTIDE SEQUENCE</scope>
</reference>
<evidence type="ECO:0000256" key="1">
    <source>
        <dbReference type="ARBA" id="ARBA00001946"/>
    </source>
</evidence>
<keyword evidence="5" id="KW-0235">DNA replication</keyword>
<keyword evidence="4" id="KW-0436">Ligase</keyword>
<dbReference type="PROSITE" id="PS01056">
    <property type="entry name" value="DNA_LIGASE_N2"/>
    <property type="match status" value="1"/>
</dbReference>
<dbReference type="Gene3D" id="2.40.50.140">
    <property type="entry name" value="Nucleic acid-binding proteins"/>
    <property type="match status" value="1"/>
</dbReference>
<accession>A0A381QYN8</accession>
<dbReference type="SUPFAM" id="SSF47781">
    <property type="entry name" value="RuvA domain 2-like"/>
    <property type="match status" value="1"/>
</dbReference>
<feature type="non-terminal residue" evidence="14">
    <location>
        <position position="1"/>
    </location>
</feature>
<dbReference type="InterPro" id="IPR012340">
    <property type="entry name" value="NA-bd_OB-fold"/>
</dbReference>
<proteinExistence type="inferred from homology"/>
<dbReference type="FunFam" id="2.40.50.140:FF:000012">
    <property type="entry name" value="DNA ligase"/>
    <property type="match status" value="1"/>
</dbReference>
<evidence type="ECO:0000256" key="5">
    <source>
        <dbReference type="ARBA" id="ARBA00022705"/>
    </source>
</evidence>
<dbReference type="SUPFAM" id="SSF52113">
    <property type="entry name" value="BRCT domain"/>
    <property type="match status" value="1"/>
</dbReference>
<evidence type="ECO:0000256" key="2">
    <source>
        <dbReference type="ARBA" id="ARBA00004067"/>
    </source>
</evidence>
<keyword evidence="6" id="KW-0479">Metal-binding</keyword>
<dbReference type="AlphaFoldDB" id="A0A381QYN8"/>
<dbReference type="CDD" id="cd00114">
    <property type="entry name" value="LIGANc"/>
    <property type="match status" value="1"/>
</dbReference>
<dbReference type="PROSITE" id="PS01055">
    <property type="entry name" value="DNA_LIGASE_N1"/>
    <property type="match status" value="1"/>
</dbReference>
<evidence type="ECO:0000256" key="11">
    <source>
        <dbReference type="ARBA" id="ARBA00023204"/>
    </source>
</evidence>
<evidence type="ECO:0000259" key="13">
    <source>
        <dbReference type="PROSITE" id="PS50172"/>
    </source>
</evidence>
<dbReference type="NCBIfam" id="NF005932">
    <property type="entry name" value="PRK07956.1"/>
    <property type="match status" value="1"/>
</dbReference>
<evidence type="ECO:0000256" key="6">
    <source>
        <dbReference type="ARBA" id="ARBA00022723"/>
    </source>
</evidence>
<dbReference type="Gene3D" id="3.40.50.10190">
    <property type="entry name" value="BRCT domain"/>
    <property type="match status" value="1"/>
</dbReference>
<dbReference type="InterPro" id="IPR018239">
    <property type="entry name" value="DNA_ligase_AS"/>
</dbReference>
<dbReference type="FunFam" id="1.10.150.20:FF:000006">
    <property type="entry name" value="DNA ligase"/>
    <property type="match status" value="1"/>
</dbReference>
<keyword evidence="10" id="KW-0520">NAD</keyword>
<dbReference type="Pfam" id="PF00533">
    <property type="entry name" value="BRCT"/>
    <property type="match status" value="1"/>
</dbReference>
<dbReference type="PROSITE" id="PS50172">
    <property type="entry name" value="BRCT"/>
    <property type="match status" value="1"/>
</dbReference>
<dbReference type="Pfam" id="PF01653">
    <property type="entry name" value="DNA_ligase_aden"/>
    <property type="match status" value="1"/>
</dbReference>
<comment type="cofactor">
    <cofactor evidence="1">
        <name>Mg(2+)</name>
        <dbReference type="ChEBI" id="CHEBI:18420"/>
    </cofactor>
</comment>
<evidence type="ECO:0000313" key="14">
    <source>
        <dbReference type="EMBL" id="SUZ83678.1"/>
    </source>
</evidence>
<protein>
    <recommendedName>
        <fullName evidence="3">DNA ligase (NAD(+))</fullName>
        <ecNumber evidence="3">6.5.1.2</ecNumber>
    </recommendedName>
</protein>
<dbReference type="GO" id="GO:0003911">
    <property type="term" value="F:DNA ligase (NAD+) activity"/>
    <property type="evidence" value="ECO:0007669"/>
    <property type="project" value="UniProtKB-EC"/>
</dbReference>
<gene>
    <name evidence="14" type="ORF">METZ01_LOCUS36532</name>
</gene>
<dbReference type="SUPFAM" id="SSF56091">
    <property type="entry name" value="DNA ligase/mRNA capping enzyme, catalytic domain"/>
    <property type="match status" value="1"/>
</dbReference>
<keyword evidence="7" id="KW-0227">DNA damage</keyword>
<dbReference type="SMART" id="SM00532">
    <property type="entry name" value="LIGANc"/>
    <property type="match status" value="1"/>
</dbReference>
<dbReference type="InterPro" id="IPR041663">
    <property type="entry name" value="DisA/LigA_HHH"/>
</dbReference>
<dbReference type="EC" id="6.5.1.2" evidence="3"/>
<dbReference type="Gene3D" id="3.30.470.30">
    <property type="entry name" value="DNA ligase/mRNA capping enzyme"/>
    <property type="match status" value="1"/>
</dbReference>
<dbReference type="Pfam" id="PF12826">
    <property type="entry name" value="HHH_2"/>
    <property type="match status" value="1"/>
</dbReference>
<dbReference type="Gene3D" id="1.10.150.20">
    <property type="entry name" value="5' to 3' exonuclease, C-terminal subdomain"/>
    <property type="match status" value="2"/>
</dbReference>
<dbReference type="FunFam" id="1.10.150.20:FF:000007">
    <property type="entry name" value="DNA ligase"/>
    <property type="match status" value="1"/>
</dbReference>
<dbReference type="GO" id="GO:0006260">
    <property type="term" value="P:DNA replication"/>
    <property type="evidence" value="ECO:0007669"/>
    <property type="project" value="UniProtKB-KW"/>
</dbReference>
<dbReference type="InterPro" id="IPR013840">
    <property type="entry name" value="DNAligase_N"/>
</dbReference>
<dbReference type="InterPro" id="IPR013839">
    <property type="entry name" value="DNAligase_adenylation"/>
</dbReference>
<dbReference type="InterPro" id="IPR004150">
    <property type="entry name" value="NAD_DNA_ligase_OB"/>
</dbReference>
<feature type="non-terminal residue" evidence="14">
    <location>
        <position position="622"/>
    </location>
</feature>
<evidence type="ECO:0000256" key="4">
    <source>
        <dbReference type="ARBA" id="ARBA00022598"/>
    </source>
</evidence>
<dbReference type="SUPFAM" id="SSF50249">
    <property type="entry name" value="Nucleic acid-binding proteins"/>
    <property type="match status" value="1"/>
</dbReference>
<dbReference type="InterPro" id="IPR036420">
    <property type="entry name" value="BRCT_dom_sf"/>
</dbReference>